<evidence type="ECO:0000313" key="1">
    <source>
        <dbReference type="EMBL" id="ADU46844.1"/>
    </source>
</evidence>
<dbReference type="AlphaFoldDB" id="E6S6V8"/>
<dbReference type="OrthoDB" id="3212540at2"/>
<dbReference type="InterPro" id="IPR015943">
    <property type="entry name" value="WD40/YVTN_repeat-like_dom_sf"/>
</dbReference>
<dbReference type="EMBL" id="CP002343">
    <property type="protein sequence ID" value="ADU46844.1"/>
    <property type="molecule type" value="Genomic_DNA"/>
</dbReference>
<dbReference type="KEGG" id="ica:Intca_0289"/>
<dbReference type="Gene3D" id="2.130.10.10">
    <property type="entry name" value="YVTN repeat-like/Quinoprotein amine dehydrogenase"/>
    <property type="match status" value="1"/>
</dbReference>
<evidence type="ECO:0000313" key="2">
    <source>
        <dbReference type="Proteomes" id="UP000008914"/>
    </source>
</evidence>
<proteinExistence type="predicted"/>
<gene>
    <name evidence="1" type="ordered locus">Intca_0289</name>
</gene>
<sequence length="340" mass="36126">MPTISPDAQRVAVQHYGPGQTLELRSAADGAVRWSKTLEDLGDQSPEGPLEDMADGVVWLDASTLAVVGATQWLELDADSGAIEKAHPFPDQLPFITEVRDFGGGRFGVSVEGDQTLVIDRSRPTDGGQRIDGYLFGHPGTGRAVTVVEHKADNTMALTPLRSTRDPRPAGGSVTVDGFAPWVSFTRDGAQLVVCVENRVELRDARTGALRRTFVGHSGSVMQARVAGSARPGLDGRAGRRDRFGELPLGECPGDCQVAATAMSPDGATAYGSVEYIVDMGPGDRGVVVAWDAATGERRATWPTPWPAYSISVTLSGRTALLNGRWGWGLMDLSSGALVW</sequence>
<dbReference type="InterPro" id="IPR011044">
    <property type="entry name" value="Quino_amine_DH_bsu"/>
</dbReference>
<keyword evidence="2" id="KW-1185">Reference proteome</keyword>
<dbReference type="RefSeq" id="WP_013491166.1">
    <property type="nucleotide sequence ID" value="NC_014830.1"/>
</dbReference>
<protein>
    <submittedName>
        <fullName evidence="1">Uncharacterized protein</fullName>
    </submittedName>
</protein>
<dbReference type="Proteomes" id="UP000008914">
    <property type="component" value="Chromosome"/>
</dbReference>
<dbReference type="HOGENOM" id="CLU_815795_0_0_11"/>
<dbReference type="STRING" id="710696.Intca_0289"/>
<dbReference type="SUPFAM" id="SSF50969">
    <property type="entry name" value="YVTN repeat-like/Quinoprotein amine dehydrogenase"/>
    <property type="match status" value="2"/>
</dbReference>
<organism evidence="1 2">
    <name type="scientific">Intrasporangium calvum (strain ATCC 23552 / DSM 43043 / JCM 3097 / NBRC 12989 / NCIMB 10167 / NRRL B-3866 / 7 KIP)</name>
    <dbReference type="NCBI Taxonomy" id="710696"/>
    <lineage>
        <taxon>Bacteria</taxon>
        <taxon>Bacillati</taxon>
        <taxon>Actinomycetota</taxon>
        <taxon>Actinomycetes</taxon>
        <taxon>Micrococcales</taxon>
        <taxon>Intrasporangiaceae</taxon>
        <taxon>Intrasporangium</taxon>
    </lineage>
</organism>
<name>E6S6V8_INTC7</name>
<reference evidence="1 2" key="1">
    <citation type="journal article" date="2010" name="Stand. Genomic Sci.">
        <title>Complete genome sequence of Intrasporangium calvum type strain (7 KIP).</title>
        <authorList>
            <person name="Del Rio T.G."/>
            <person name="Chertkov O."/>
            <person name="Yasawong M."/>
            <person name="Lucas S."/>
            <person name="Deshpande S."/>
            <person name="Cheng J.F."/>
            <person name="Detter C."/>
            <person name="Tapia R."/>
            <person name="Han C."/>
            <person name="Goodwin L."/>
            <person name="Pitluck S."/>
            <person name="Liolios K."/>
            <person name="Ivanova N."/>
            <person name="Mavromatis K."/>
            <person name="Pati A."/>
            <person name="Chen A."/>
            <person name="Palaniappan K."/>
            <person name="Land M."/>
            <person name="Hauser L."/>
            <person name="Chang Y.J."/>
            <person name="Jeffries C.D."/>
            <person name="Rohde M."/>
            <person name="Pukall R."/>
            <person name="Sikorski J."/>
            <person name="Goker M."/>
            <person name="Woyke T."/>
            <person name="Bristow J."/>
            <person name="Eisen J.A."/>
            <person name="Markowitz V."/>
            <person name="Hugenholtz P."/>
            <person name="Kyrpides N.C."/>
            <person name="Klenk H.P."/>
            <person name="Lapidus A."/>
        </authorList>
    </citation>
    <scope>NUCLEOTIDE SEQUENCE [LARGE SCALE GENOMIC DNA]</scope>
    <source>
        <strain evidence="2">ATCC 23552 / DSM 43043 / JCM 3097 / NBRC 12989 / 7 KIP</strain>
    </source>
</reference>
<accession>E6S6V8</accession>